<proteinExistence type="predicted"/>
<evidence type="ECO:0000313" key="2">
    <source>
        <dbReference type="EMBL" id="MBX40794.1"/>
    </source>
</evidence>
<reference evidence="2" key="1">
    <citation type="submission" date="2018-02" db="EMBL/GenBank/DDBJ databases">
        <title>Rhizophora mucronata_Transcriptome.</title>
        <authorList>
            <person name="Meera S.P."/>
            <person name="Sreeshan A."/>
            <person name="Augustine A."/>
        </authorList>
    </citation>
    <scope>NUCLEOTIDE SEQUENCE</scope>
    <source>
        <tissue evidence="2">Leaf</tissue>
    </source>
</reference>
<dbReference type="EMBL" id="GGEC01060310">
    <property type="protein sequence ID" value="MBX40794.1"/>
    <property type="molecule type" value="Transcribed_RNA"/>
</dbReference>
<feature type="compositionally biased region" description="Polar residues" evidence="1">
    <location>
        <begin position="14"/>
        <end position="23"/>
    </location>
</feature>
<name>A0A2P2NEA9_RHIMU</name>
<sequence length="23" mass="2752">MELSLMLQHEAPTNYDTTRMKNQ</sequence>
<accession>A0A2P2NEA9</accession>
<feature type="region of interest" description="Disordered" evidence="1">
    <location>
        <begin position="1"/>
        <end position="23"/>
    </location>
</feature>
<organism evidence="2">
    <name type="scientific">Rhizophora mucronata</name>
    <name type="common">Asiatic mangrove</name>
    <dbReference type="NCBI Taxonomy" id="61149"/>
    <lineage>
        <taxon>Eukaryota</taxon>
        <taxon>Viridiplantae</taxon>
        <taxon>Streptophyta</taxon>
        <taxon>Embryophyta</taxon>
        <taxon>Tracheophyta</taxon>
        <taxon>Spermatophyta</taxon>
        <taxon>Magnoliopsida</taxon>
        <taxon>eudicotyledons</taxon>
        <taxon>Gunneridae</taxon>
        <taxon>Pentapetalae</taxon>
        <taxon>rosids</taxon>
        <taxon>fabids</taxon>
        <taxon>Malpighiales</taxon>
        <taxon>Rhizophoraceae</taxon>
        <taxon>Rhizophora</taxon>
    </lineage>
</organism>
<evidence type="ECO:0000256" key="1">
    <source>
        <dbReference type="SAM" id="MobiDB-lite"/>
    </source>
</evidence>
<dbReference type="AlphaFoldDB" id="A0A2P2NEA9"/>
<protein>
    <submittedName>
        <fullName evidence="2">Uncharacterized protein</fullName>
    </submittedName>
</protein>